<dbReference type="EC" id="2.7.7.27" evidence="5"/>
<evidence type="ECO:0000259" key="3">
    <source>
        <dbReference type="Pfam" id="PF00483"/>
    </source>
</evidence>
<organism evidence="5 6">
    <name type="scientific">Lancefieldella parvula</name>
    <dbReference type="NCBI Taxonomy" id="1382"/>
    <lineage>
        <taxon>Bacteria</taxon>
        <taxon>Bacillati</taxon>
        <taxon>Actinomycetota</taxon>
        <taxon>Coriobacteriia</taxon>
        <taxon>Coriobacteriales</taxon>
        <taxon>Atopobiaceae</taxon>
        <taxon>Lancefieldella</taxon>
    </lineage>
</organism>
<evidence type="ECO:0000256" key="2">
    <source>
        <dbReference type="ARBA" id="ARBA00023056"/>
    </source>
</evidence>
<dbReference type="Gene3D" id="2.160.10.10">
    <property type="entry name" value="Hexapeptide repeat proteins"/>
    <property type="match status" value="1"/>
</dbReference>
<evidence type="ECO:0000313" key="5">
    <source>
        <dbReference type="EMBL" id="MBF4809099.1"/>
    </source>
</evidence>
<dbReference type="GO" id="GO:0008878">
    <property type="term" value="F:glucose-1-phosphate adenylyltransferase activity"/>
    <property type="evidence" value="ECO:0007669"/>
    <property type="project" value="UniProtKB-EC"/>
</dbReference>
<dbReference type="PANTHER" id="PTHR43523">
    <property type="entry name" value="GLUCOSE-1-PHOSPHATE ADENYLYLTRANSFERASE-RELATED"/>
    <property type="match status" value="1"/>
</dbReference>
<evidence type="ECO:0000259" key="4">
    <source>
        <dbReference type="Pfam" id="PF24894"/>
    </source>
</evidence>
<dbReference type="Gene3D" id="3.90.550.10">
    <property type="entry name" value="Spore Coat Polysaccharide Biosynthesis Protein SpsA, Chain A"/>
    <property type="match status" value="1"/>
</dbReference>
<dbReference type="InterPro" id="IPR011832">
    <property type="entry name" value="GlgDAde_trans"/>
</dbReference>
<dbReference type="AlphaFoldDB" id="A0A930W4J8"/>
<dbReference type="Proteomes" id="UP000772566">
    <property type="component" value="Unassembled WGS sequence"/>
</dbReference>
<dbReference type="CDD" id="cd04651">
    <property type="entry name" value="LbH_G1P_AT_C"/>
    <property type="match status" value="1"/>
</dbReference>
<keyword evidence="2" id="KW-0320">Glycogen biosynthesis</keyword>
<dbReference type="InterPro" id="IPR011831">
    <property type="entry name" value="ADP-Glc_PPase"/>
</dbReference>
<gene>
    <name evidence="5" type="primary">glgD</name>
    <name evidence="5" type="ORF">HXK23_02575</name>
</gene>
<protein>
    <submittedName>
        <fullName evidence="5">Glucose-1-phosphate adenylyltransferase subunit GlgD</fullName>
        <ecNumber evidence="5">2.7.7.27</ecNumber>
    </submittedName>
</protein>
<name>A0A930W4J8_9ACTN</name>
<dbReference type="InterPro" id="IPR029044">
    <property type="entry name" value="Nucleotide-diphossugar_trans"/>
</dbReference>
<feature type="domain" description="Nucleotidyl transferase" evidence="3">
    <location>
        <begin position="29"/>
        <end position="160"/>
    </location>
</feature>
<sequence length="367" mass="41014">MNRVIGLITCNYASTNMEIANDVRPIASMPFLGRYRLVDFPLSNMVNSDISTVGVIMPFNYRSLIDHLGSGKDWNLDRKSGGLFILPGSAFGTSHAGARFLLRDLISNKPYLERTDAEYVLLSTSNFVFNSDLTELLDQHLESDADITMMTYTTRYNDRDVVGVELDGDRVVKTHNGVQRGDEASLDCFIIKRDLLIDMLDWYRATDYLDLFEALHADYNRVKVRTFHFEGHVASIFSKNSYYQANMELLNPMPANELFTPERSIKTKAHDTAPAKFEIGSKVSNSTISAGCRIRGSVTGSILGRNVIIERGAVVRDSIVMEGCIVKEGSVVEHAIVDRSNVIPAGTELRGTSEEILIQRKNNKRVA</sequence>
<evidence type="ECO:0000256" key="1">
    <source>
        <dbReference type="ARBA" id="ARBA00010443"/>
    </source>
</evidence>
<dbReference type="InterPro" id="IPR056818">
    <property type="entry name" value="GlmU/GlgC-like_hexapep"/>
</dbReference>
<dbReference type="SUPFAM" id="SSF51161">
    <property type="entry name" value="Trimeric LpxA-like enzymes"/>
    <property type="match status" value="1"/>
</dbReference>
<dbReference type="NCBIfam" id="TIGR02092">
    <property type="entry name" value="glgD"/>
    <property type="match status" value="1"/>
</dbReference>
<dbReference type="SUPFAM" id="SSF53448">
    <property type="entry name" value="Nucleotide-diphospho-sugar transferases"/>
    <property type="match status" value="1"/>
</dbReference>
<keyword evidence="5" id="KW-0548">Nucleotidyltransferase</keyword>
<dbReference type="Pfam" id="PF24894">
    <property type="entry name" value="Hexapep_GlmU"/>
    <property type="match status" value="1"/>
</dbReference>
<accession>A0A930W4J8</accession>
<dbReference type="InterPro" id="IPR005835">
    <property type="entry name" value="NTP_transferase_dom"/>
</dbReference>
<reference evidence="5" key="1">
    <citation type="submission" date="2020-04" db="EMBL/GenBank/DDBJ databases">
        <title>Deep metagenomics examines the oral microbiome during advanced dental caries in children, revealing novel taxa and co-occurrences with host molecules.</title>
        <authorList>
            <person name="Baker J.L."/>
            <person name="Morton J.T."/>
            <person name="Dinis M."/>
            <person name="Alvarez R."/>
            <person name="Tran N.C."/>
            <person name="Knight R."/>
            <person name="Edlund A."/>
        </authorList>
    </citation>
    <scope>NUCLEOTIDE SEQUENCE</scope>
    <source>
        <strain evidence="5">JCVI_22A_bin.2</strain>
    </source>
</reference>
<dbReference type="CDD" id="cd02508">
    <property type="entry name" value="ADP_Glucose_PP"/>
    <property type="match status" value="1"/>
</dbReference>
<keyword evidence="5" id="KW-0808">Transferase</keyword>
<dbReference type="Pfam" id="PF00483">
    <property type="entry name" value="NTP_transferase"/>
    <property type="match status" value="1"/>
</dbReference>
<dbReference type="PANTHER" id="PTHR43523:SF6">
    <property type="entry name" value="GLYCOGEN BIOSYNTHESIS PROTEIN GLGD"/>
    <property type="match status" value="1"/>
</dbReference>
<comment type="similarity">
    <text evidence="1">Belongs to the bacterial/plant glucose-1-phosphate adenylyltransferase family.</text>
</comment>
<feature type="domain" description="Glucose-1-phosphate adenylyltransferase/Bifunctional protein GlmU-like C-terminal hexapeptide" evidence="4">
    <location>
        <begin position="281"/>
        <end position="349"/>
    </location>
</feature>
<dbReference type="EMBL" id="JABZGT010000111">
    <property type="protein sequence ID" value="MBF4809099.1"/>
    <property type="molecule type" value="Genomic_DNA"/>
</dbReference>
<dbReference type="GO" id="GO:0005978">
    <property type="term" value="P:glycogen biosynthetic process"/>
    <property type="evidence" value="ECO:0007669"/>
    <property type="project" value="UniProtKB-KW"/>
</dbReference>
<proteinExistence type="inferred from homology"/>
<dbReference type="InterPro" id="IPR011004">
    <property type="entry name" value="Trimer_LpxA-like_sf"/>
</dbReference>
<evidence type="ECO:0000313" key="6">
    <source>
        <dbReference type="Proteomes" id="UP000772566"/>
    </source>
</evidence>
<comment type="caution">
    <text evidence="5">The sequence shown here is derived from an EMBL/GenBank/DDBJ whole genome shotgun (WGS) entry which is preliminary data.</text>
</comment>